<sequence length="358" mass="39806">MAQNAVGRLFRGQNVASLRQSMGSLTQQRRASTLPHFRPADTPGLDEALTRLREELFVPFGVNVRQRRLMFRQRYADKLDTEPVTASVGDEEVLLRPMDALSRPKKIEAWNAISLMQTGNDWQNLAPLLSGMEMSNRKVKAGRKEWIVRKAGAADALGVLVGCAQQAKTTGMRLNDVELVKRVFFELHLKAQRAEFKGEGVVKALGFGRQFAQLMETPDHVVHDLQKDPKRRPFVVGTLLELAAARALSEAGGKDVEGDVKLYSQRLLGCWKMGTFNREEKDWRAIDHMLQENVPVLNGMRLALQVKGIANDRSVSSGLKTHVNELSALIANQMKLAPEKVQAKPSLGLQQAQALVQG</sequence>
<reference evidence="1 2" key="1">
    <citation type="submission" date="2018-02" db="EMBL/GenBank/DDBJ databases">
        <title>The genomes of Aspergillus section Nigri reveals drivers in fungal speciation.</title>
        <authorList>
            <consortium name="DOE Joint Genome Institute"/>
            <person name="Vesth T.C."/>
            <person name="Nybo J."/>
            <person name="Theobald S."/>
            <person name="Brandl J."/>
            <person name="Frisvad J.C."/>
            <person name="Nielsen K.F."/>
            <person name="Lyhne E.K."/>
            <person name="Kogle M.E."/>
            <person name="Kuo A."/>
            <person name="Riley R."/>
            <person name="Clum A."/>
            <person name="Nolan M."/>
            <person name="Lipzen A."/>
            <person name="Salamov A."/>
            <person name="Henrissat B."/>
            <person name="Wiebenga A."/>
            <person name="De vries R.P."/>
            <person name="Grigoriev I.V."/>
            <person name="Mortensen U.H."/>
            <person name="Andersen M.R."/>
            <person name="Baker S.E."/>
        </authorList>
    </citation>
    <scope>NUCLEOTIDE SEQUENCE [LARGE SCALE GENOMIC DNA]</scope>
    <source>
        <strain evidence="1 2">CBS 707.79</strain>
    </source>
</reference>
<dbReference type="OrthoDB" id="5405126at2759"/>
<protein>
    <submittedName>
        <fullName evidence="1">Uncharacterized protein</fullName>
    </submittedName>
</protein>
<accession>A0A319D3B4</accession>
<proteinExistence type="predicted"/>
<dbReference type="AlphaFoldDB" id="A0A319D3B4"/>
<evidence type="ECO:0000313" key="1">
    <source>
        <dbReference type="EMBL" id="PYH88987.1"/>
    </source>
</evidence>
<dbReference type="VEuPathDB" id="FungiDB:BO71DRAFT_453728"/>
<evidence type="ECO:0000313" key="2">
    <source>
        <dbReference type="Proteomes" id="UP000247810"/>
    </source>
</evidence>
<keyword evidence="2" id="KW-1185">Reference proteome</keyword>
<dbReference type="EMBL" id="KZ826054">
    <property type="protein sequence ID" value="PYH88987.1"/>
    <property type="molecule type" value="Genomic_DNA"/>
</dbReference>
<name>A0A319D3B4_9EURO</name>
<dbReference type="Proteomes" id="UP000247810">
    <property type="component" value="Unassembled WGS sequence"/>
</dbReference>
<organism evidence="1 2">
    <name type="scientific">Aspergillus ellipticus CBS 707.79</name>
    <dbReference type="NCBI Taxonomy" id="1448320"/>
    <lineage>
        <taxon>Eukaryota</taxon>
        <taxon>Fungi</taxon>
        <taxon>Dikarya</taxon>
        <taxon>Ascomycota</taxon>
        <taxon>Pezizomycotina</taxon>
        <taxon>Eurotiomycetes</taxon>
        <taxon>Eurotiomycetidae</taxon>
        <taxon>Eurotiales</taxon>
        <taxon>Aspergillaceae</taxon>
        <taxon>Aspergillus</taxon>
        <taxon>Aspergillus subgen. Circumdati</taxon>
    </lineage>
</organism>
<gene>
    <name evidence="1" type="ORF">BO71DRAFT_453728</name>
</gene>